<dbReference type="InterPro" id="IPR016024">
    <property type="entry name" value="ARM-type_fold"/>
</dbReference>
<evidence type="ECO:0000256" key="2">
    <source>
        <dbReference type="ARBA" id="ARBA00006613"/>
    </source>
</evidence>
<keyword evidence="7" id="KW-0333">Golgi apparatus</keyword>
<organism evidence="11 12">
    <name type="scientific">Alternaria alternata</name>
    <name type="common">Alternaria rot fungus</name>
    <name type="synonym">Torula alternata</name>
    <dbReference type="NCBI Taxonomy" id="5599"/>
    <lineage>
        <taxon>Eukaryota</taxon>
        <taxon>Fungi</taxon>
        <taxon>Dikarya</taxon>
        <taxon>Ascomycota</taxon>
        <taxon>Pezizomycotina</taxon>
        <taxon>Dothideomycetes</taxon>
        <taxon>Pleosporomycetidae</taxon>
        <taxon>Pleosporales</taxon>
        <taxon>Pleosporineae</taxon>
        <taxon>Pleosporaceae</taxon>
        <taxon>Alternaria</taxon>
        <taxon>Alternaria sect. Alternaria</taxon>
        <taxon>Alternaria alternata complex</taxon>
    </lineage>
</organism>
<comment type="subunit">
    <text evidence="7">Adaptor protein complex 3 (AP-3) is a heterotetramer.</text>
</comment>
<evidence type="ECO:0000256" key="6">
    <source>
        <dbReference type="ARBA" id="ARBA00023136"/>
    </source>
</evidence>
<reference evidence="11 12" key="1">
    <citation type="submission" date="2016-05" db="EMBL/GenBank/DDBJ databases">
        <title>Comparative analysis of secretome profiles of manganese(II)-oxidizing ascomycete fungi.</title>
        <authorList>
            <consortium name="DOE Joint Genome Institute"/>
            <person name="Zeiner C.A."/>
            <person name="Purvine S.O."/>
            <person name="Zink E.M."/>
            <person name="Wu S."/>
            <person name="Pasa-Tolic L."/>
            <person name="Chaput D.L."/>
            <person name="Haridas S."/>
            <person name="Grigoriev I.V."/>
            <person name="Santelli C.M."/>
            <person name="Hansel C.M."/>
        </authorList>
    </citation>
    <scope>NUCLEOTIDE SEQUENCE [LARGE SCALE GENOMIC DNA]</scope>
    <source>
        <strain evidence="11 12">SRC1lrK2f</strain>
    </source>
</reference>
<proteinExistence type="inferred from homology"/>
<sequence>MRSLWSPNRASSRCRIDRAAFSSPVRSVERKRFSWMVHVSGVSREKRSERGHGRFDVGVVERTRGAFWDSARAVGGGICAGGERRLACVMLAIVCVADGCGVRVNGDRVSGEACGVRFEKSLFDLIRGLRNHKGSEREYIAESIKECRKEIRTNDMDLKATALMKLTYLEMFGHDMSWASFNVLEVMSSSKFKQKRTGYLAAVQSFRRDTEVLVLAENQLKKDIMSSSPQYIALPLGAIPHVINPSMANSVLSDLIPRLTHSHAMVRKKTVVTLYRLALVYPETLRPAWPKIKERLLDDNEDASVTAAIVNVVCELGWRRPQDFLPLAPRLFDLLVEGGNNWMAIKLIKLFATLTPLEPRLIKKLLPPLTKIIRETSAMSLLYECISGIIQGGILEAVEGTAEGDEVAKLCVGKLRGMMIIEGDANLKYVALLAFEKIVKSHPYLVSQQQDVILECIDDPDISIRMRALDLVVGMVNPDNLTAIVGRLMRQLRNAPIATAASDPNNDRARLTGITPYGDDDSDAEETLPQHEQKSDQPPPLPDDYRISVIKRILDMCSRDTYSNISDFEWYIDVLTQLVRVSPATKASSVMEEEEEVEHSDDIGGGIGHELQNVAIRVKSVRSEAIDAAQSLVLVDRRDQMFPASGNGGQGVLEYAGWLVGEYANYLTRPEPVMTSLLHPSSLQLSSRTLAVYLQAIPKVFSSMAGNDQVSWTPERKTLMSLLMARIIHFLEPLSTHPSLEVQERAVEYLELMRLAAEAASGTAASADQDTFTDPPLLLTQAIPALFSGAELNPVAPGAQRKVPLPEDLDLDTPINSNLQHLLYTADTEGFETEEDDVYAAYSEPPTAYAEAPTVAAPAADRLDAPHKEPTSYQNATEDEYLDADIIARRKAERKERYKDDPFYIDPEADKGSGAVTPLSRIVRDGNRENNELDIDSIPIMELNLDSKGSSSEHLPRSRSPRKPVRKVDIMGDETLGPAAPDALRDDIVRPQPGKAKKSLLDVDSSGLAALSLDDDGTSNRKLTQLDIERKAQEDAEMKKALQEVERLRLEMQRASERLHVKEEVAVKKKKRKVRKVAVEGDDPAETPPPEAEVGDEEKATPIKKKKKKKVKPEGHDEEVAEGEADGGVEGKVKKKKKKRRTVVMDEGADAPEEQ</sequence>
<dbReference type="InterPro" id="IPR017105">
    <property type="entry name" value="AP3_complex_dsu"/>
</dbReference>
<feature type="compositionally biased region" description="Basic residues" evidence="9">
    <location>
        <begin position="1102"/>
        <end position="1111"/>
    </location>
</feature>
<feature type="region of interest" description="Disordered" evidence="9">
    <location>
        <begin position="1066"/>
        <end position="1155"/>
    </location>
</feature>
<evidence type="ECO:0000256" key="4">
    <source>
        <dbReference type="ARBA" id="ARBA00022737"/>
    </source>
</evidence>
<feature type="region of interest" description="Disordered" evidence="9">
    <location>
        <begin position="946"/>
        <end position="1001"/>
    </location>
</feature>
<dbReference type="PANTHER" id="PTHR22781:SF12">
    <property type="entry name" value="AP-3 COMPLEX SUBUNIT DELTA-1"/>
    <property type="match status" value="1"/>
</dbReference>
<keyword evidence="8" id="KW-0175">Coiled coil</keyword>
<evidence type="ECO:0000256" key="1">
    <source>
        <dbReference type="ARBA" id="ARBA00004308"/>
    </source>
</evidence>
<dbReference type="RefSeq" id="XP_018386537.1">
    <property type="nucleotide sequence ID" value="XM_018527195.1"/>
</dbReference>
<dbReference type="GO" id="GO:0030123">
    <property type="term" value="C:AP-3 adaptor complex"/>
    <property type="evidence" value="ECO:0007669"/>
    <property type="project" value="InterPro"/>
</dbReference>
<comment type="similarity">
    <text evidence="2 7">Belongs to the adaptor complexes large subunit family.</text>
</comment>
<dbReference type="GO" id="GO:0010008">
    <property type="term" value="C:endosome membrane"/>
    <property type="evidence" value="ECO:0007669"/>
    <property type="project" value="TreeGrafter"/>
</dbReference>
<protein>
    <recommendedName>
        <fullName evidence="7">AP-3 complex subunit delta</fullName>
    </recommendedName>
</protein>
<dbReference type="GO" id="GO:0005794">
    <property type="term" value="C:Golgi apparatus"/>
    <property type="evidence" value="ECO:0007669"/>
    <property type="project" value="UniProtKB-SubCell"/>
</dbReference>
<keyword evidence="6" id="KW-0472">Membrane</keyword>
<evidence type="ECO:0000256" key="5">
    <source>
        <dbReference type="ARBA" id="ARBA00022927"/>
    </source>
</evidence>
<dbReference type="STRING" id="5599.A0A177DNR0"/>
<dbReference type="SUPFAM" id="SSF48371">
    <property type="entry name" value="ARM repeat"/>
    <property type="match status" value="1"/>
</dbReference>
<keyword evidence="5 7" id="KW-0653">Protein transport</keyword>
<evidence type="ECO:0000256" key="7">
    <source>
        <dbReference type="PIRNR" id="PIRNR037092"/>
    </source>
</evidence>
<dbReference type="Pfam" id="PF01602">
    <property type="entry name" value="Adaptin_N"/>
    <property type="match status" value="1"/>
</dbReference>
<dbReference type="GO" id="GO:0006896">
    <property type="term" value="P:Golgi to vacuole transport"/>
    <property type="evidence" value="ECO:0007669"/>
    <property type="project" value="TreeGrafter"/>
</dbReference>
<evidence type="ECO:0000256" key="8">
    <source>
        <dbReference type="SAM" id="Coils"/>
    </source>
</evidence>
<dbReference type="VEuPathDB" id="FungiDB:CC77DRAFT_1040155"/>
<dbReference type="KEGG" id="aalt:CC77DRAFT_1040155"/>
<evidence type="ECO:0000313" key="12">
    <source>
        <dbReference type="Proteomes" id="UP000077248"/>
    </source>
</evidence>
<feature type="region of interest" description="Disordered" evidence="9">
    <location>
        <begin position="499"/>
        <end position="543"/>
    </location>
</feature>
<keyword evidence="12" id="KW-1185">Reference proteome</keyword>
<keyword evidence="4" id="KW-0677">Repeat</keyword>
<accession>A0A177DNR0</accession>
<feature type="coiled-coil region" evidence="8">
    <location>
        <begin position="1028"/>
        <end position="1065"/>
    </location>
</feature>
<feature type="domain" description="Clathrin/coatomer adaptor adaptin-like N-terminal" evidence="10">
    <location>
        <begin position="136"/>
        <end position="755"/>
    </location>
</feature>
<dbReference type="GO" id="GO:0006623">
    <property type="term" value="P:protein targeting to vacuole"/>
    <property type="evidence" value="ECO:0007669"/>
    <property type="project" value="TreeGrafter"/>
</dbReference>
<comment type="function">
    <text evidence="7">Part of the AP-3 complex, an adaptor-related complex which is not clathrin-associated. The complex is associated with the Golgi region as well as more peripheral structures. It facilitates the budding of vesicles from the Golgi membrane.</text>
</comment>
<evidence type="ECO:0000259" key="10">
    <source>
        <dbReference type="Pfam" id="PF01602"/>
    </source>
</evidence>
<comment type="subcellular location">
    <subcellularLocation>
        <location evidence="1">Endomembrane system</location>
    </subcellularLocation>
    <subcellularLocation>
        <location evidence="7">Golgi apparatus</location>
    </subcellularLocation>
</comment>
<dbReference type="OMA" id="SGNNWMA"/>
<evidence type="ECO:0000256" key="9">
    <source>
        <dbReference type="SAM" id="MobiDB-lite"/>
    </source>
</evidence>
<dbReference type="PANTHER" id="PTHR22781">
    <property type="entry name" value="DELTA ADAPTIN-RELATED"/>
    <property type="match status" value="1"/>
</dbReference>
<dbReference type="InterPro" id="IPR002553">
    <property type="entry name" value="Clathrin/coatomer_adapt-like_N"/>
</dbReference>
<dbReference type="Proteomes" id="UP000077248">
    <property type="component" value="Unassembled WGS sequence"/>
</dbReference>
<name>A0A177DNR0_ALTAL</name>
<feature type="compositionally biased region" description="Acidic residues" evidence="9">
    <location>
        <begin position="1116"/>
        <end position="1127"/>
    </location>
</feature>
<gene>
    <name evidence="11" type="ORF">CC77DRAFT_1040155</name>
</gene>
<feature type="compositionally biased region" description="Basic residues" evidence="9">
    <location>
        <begin position="1133"/>
        <end position="1142"/>
    </location>
</feature>
<dbReference type="PIRSF" id="PIRSF037092">
    <property type="entry name" value="AP3_complex_delta"/>
    <property type="match status" value="1"/>
</dbReference>
<keyword evidence="3 7" id="KW-0813">Transport</keyword>
<dbReference type="GeneID" id="29112789"/>
<dbReference type="InterPro" id="IPR011989">
    <property type="entry name" value="ARM-like"/>
</dbReference>
<dbReference type="AlphaFoldDB" id="A0A177DNR0"/>
<dbReference type="Gene3D" id="1.25.10.10">
    <property type="entry name" value="Leucine-rich Repeat Variant"/>
    <property type="match status" value="1"/>
</dbReference>
<dbReference type="EMBL" id="KV441477">
    <property type="protein sequence ID" value="OAG21116.1"/>
    <property type="molecule type" value="Genomic_DNA"/>
</dbReference>
<evidence type="ECO:0000313" key="11">
    <source>
        <dbReference type="EMBL" id="OAG21116.1"/>
    </source>
</evidence>
<evidence type="ECO:0000256" key="3">
    <source>
        <dbReference type="ARBA" id="ARBA00022448"/>
    </source>
</evidence>